<gene>
    <name evidence="1" type="ORF">Vadar_022132</name>
</gene>
<evidence type="ECO:0000313" key="1">
    <source>
        <dbReference type="EMBL" id="KAH7840827.1"/>
    </source>
</evidence>
<accession>A0ACB7XJK2</accession>
<evidence type="ECO:0000313" key="2">
    <source>
        <dbReference type="Proteomes" id="UP000828048"/>
    </source>
</evidence>
<protein>
    <submittedName>
        <fullName evidence="1">Uncharacterized protein</fullName>
    </submittedName>
</protein>
<comment type="caution">
    <text evidence="1">The sequence shown here is derived from an EMBL/GenBank/DDBJ whole genome shotgun (WGS) entry which is preliminary data.</text>
</comment>
<dbReference type="EMBL" id="CM037160">
    <property type="protein sequence ID" value="KAH7840827.1"/>
    <property type="molecule type" value="Genomic_DNA"/>
</dbReference>
<proteinExistence type="predicted"/>
<dbReference type="Proteomes" id="UP000828048">
    <property type="component" value="Chromosome 10"/>
</dbReference>
<name>A0ACB7XJK2_9ERIC</name>
<organism evidence="1 2">
    <name type="scientific">Vaccinium darrowii</name>
    <dbReference type="NCBI Taxonomy" id="229202"/>
    <lineage>
        <taxon>Eukaryota</taxon>
        <taxon>Viridiplantae</taxon>
        <taxon>Streptophyta</taxon>
        <taxon>Embryophyta</taxon>
        <taxon>Tracheophyta</taxon>
        <taxon>Spermatophyta</taxon>
        <taxon>Magnoliopsida</taxon>
        <taxon>eudicotyledons</taxon>
        <taxon>Gunneridae</taxon>
        <taxon>Pentapetalae</taxon>
        <taxon>asterids</taxon>
        <taxon>Ericales</taxon>
        <taxon>Ericaceae</taxon>
        <taxon>Vaccinioideae</taxon>
        <taxon>Vaccinieae</taxon>
        <taxon>Vaccinium</taxon>
    </lineage>
</organism>
<keyword evidence="2" id="KW-1185">Reference proteome</keyword>
<reference evidence="1 2" key="1">
    <citation type="journal article" date="2021" name="Hortic Res">
        <title>High-quality reference genome and annotation aids understanding of berry development for evergreen blueberry (Vaccinium darrowii).</title>
        <authorList>
            <person name="Yu J."/>
            <person name="Hulse-Kemp A.M."/>
            <person name="Babiker E."/>
            <person name="Staton M."/>
        </authorList>
    </citation>
    <scope>NUCLEOTIDE SEQUENCE [LARGE SCALE GENOMIC DNA]</scope>
    <source>
        <strain evidence="2">cv. NJ 8807/NJ 8810</strain>
        <tissue evidence="1">Young leaf</tissue>
    </source>
</reference>
<sequence>MSETSTSERFDHDFLGFQLSFISTSLIQTVIRDGELESVQIVVRFCIRSSDNLLVDEKTKRKAHCRELSKEQASAKTAHELANTKVVDWVLFDEDLQDATTVELVVLEDESQYNDAANLIEENDTRIKHLEETVTTTRLDIKTLKSKMEELHYELRFKEDEHKQLRTSKEMLEKEKTKLAEHEKQSLTFLHELLASVNDAKSKLSEGKMQYNSMLKNTTIKHLEETVSAYRWKMDKLYCKLRFKEDDLKQLRTSNEMNLDALEKQVGQLQTTLEEKEQLVLLYKDREQELEDKNAELLEALVDAEKSSQRNDQAINDIWREIRVEKLESVTTEKEEDGPAPMHSSALEDDGGGSRGLSVNDAEELQKPSMGRVSLREATKVPIY</sequence>